<dbReference type="Gene3D" id="1.20.120.450">
    <property type="entry name" value="dinb family like domain"/>
    <property type="match status" value="1"/>
</dbReference>
<organism evidence="1 2">
    <name type="scientific">Streptomyces apricus</name>
    <dbReference type="NCBI Taxonomy" id="1828112"/>
    <lineage>
        <taxon>Bacteria</taxon>
        <taxon>Bacillati</taxon>
        <taxon>Actinomycetota</taxon>
        <taxon>Actinomycetes</taxon>
        <taxon>Kitasatosporales</taxon>
        <taxon>Streptomycetaceae</taxon>
        <taxon>Streptomyces</taxon>
    </lineage>
</organism>
<gene>
    <name evidence="1" type="ORF">FGF04_06450</name>
</gene>
<dbReference type="InterPro" id="IPR007061">
    <property type="entry name" value="MST-like"/>
</dbReference>
<accession>A0A5B0BGV8</accession>
<dbReference type="AlphaFoldDB" id="A0A5B0BGV8"/>
<dbReference type="EMBL" id="VDFC01000017">
    <property type="protein sequence ID" value="KAA0941250.1"/>
    <property type="molecule type" value="Genomic_DNA"/>
</dbReference>
<dbReference type="OrthoDB" id="4548523at2"/>
<dbReference type="RefSeq" id="WP_149510291.1">
    <property type="nucleotide sequence ID" value="NZ_VDFC01000017.1"/>
</dbReference>
<sequence length="193" mass="20710">MNVPTTPPRPAPDAERTELLAALAAARSALTATTRGLDDEQAGTAPTVSALSPGGLVKHVAAVEEGRLRFVLDGPSAMSYDLPDGVTWADFEAGTAREIPQWMIDHQENFRMLPGETLAGVLKRYEQVAARTEEIVAALPDLSVTHPLPQAPWHEPGAERSARRVLLHVIAETAQHAGHADILRETLDGHKAT</sequence>
<evidence type="ECO:0000313" key="2">
    <source>
        <dbReference type="Proteomes" id="UP000324965"/>
    </source>
</evidence>
<name>A0A5B0BGV8_9ACTN</name>
<keyword evidence="2" id="KW-1185">Reference proteome</keyword>
<dbReference type="InterPro" id="IPR034660">
    <property type="entry name" value="DinB/YfiT-like"/>
</dbReference>
<dbReference type="SUPFAM" id="SSF109854">
    <property type="entry name" value="DinB/YfiT-like putative metalloenzymes"/>
    <property type="match status" value="1"/>
</dbReference>
<proteinExistence type="predicted"/>
<reference evidence="1 2" key="1">
    <citation type="submission" date="2019-05" db="EMBL/GenBank/DDBJ databases">
        <authorList>
            <person name="Hariharan J."/>
            <person name="Choudoir M.J."/>
            <person name="Diebold P."/>
            <person name="Panke-Buisse K."/>
            <person name="Buckley D.H."/>
        </authorList>
    </citation>
    <scope>NUCLEOTIDE SEQUENCE [LARGE SCALE GENOMIC DNA]</scope>
    <source>
        <strain evidence="1 2">SUN51</strain>
    </source>
</reference>
<dbReference type="Pfam" id="PF04978">
    <property type="entry name" value="MST"/>
    <property type="match status" value="1"/>
</dbReference>
<protein>
    <submittedName>
        <fullName evidence="1">DinB family protein</fullName>
    </submittedName>
</protein>
<dbReference type="Proteomes" id="UP000324965">
    <property type="component" value="Unassembled WGS sequence"/>
</dbReference>
<comment type="caution">
    <text evidence="1">The sequence shown here is derived from an EMBL/GenBank/DDBJ whole genome shotgun (WGS) entry which is preliminary data.</text>
</comment>
<evidence type="ECO:0000313" key="1">
    <source>
        <dbReference type="EMBL" id="KAA0941250.1"/>
    </source>
</evidence>